<name>A0A2R6NXV3_9APHY</name>
<comment type="caution">
    <text evidence="2">The sequence shown here is derived from an EMBL/GenBank/DDBJ whole genome shotgun (WGS) entry which is preliminary data.</text>
</comment>
<dbReference type="EMBL" id="MLYV02000694">
    <property type="protein sequence ID" value="PSR79506.1"/>
    <property type="molecule type" value="Genomic_DNA"/>
</dbReference>
<evidence type="ECO:0000256" key="1">
    <source>
        <dbReference type="SAM" id="MobiDB-lite"/>
    </source>
</evidence>
<feature type="region of interest" description="Disordered" evidence="1">
    <location>
        <begin position="127"/>
        <end position="150"/>
    </location>
</feature>
<keyword evidence="3" id="KW-1185">Reference proteome</keyword>
<sequence length="368" mass="40492">MSAFHALDMASAAYILLGMRRAAPAGGGRSVFVSPTLAIDEPPNGVFTAPYPGYQATEETAPRQLSMQAAPDAYTNLRPTRLRKKAPYKGSDREDGVRTKRRKAQSRSPKWPCESCSKEIYGREWDMKRHQASHNNKKDEGPNTTTCGVPFKGPNQDEPCEFHCVNKGQMSRHKAERHGIPPKSAGARQYRRKPRQTSPIPTSPFSSCPESFESSDSEDPQDSQDSAAAPSSPHRADLSTLPSYDSYPRGADLHSTPSSYDSHPHQIDSLTPPSYDSYPHQADLSNPPPYDSYPHQADSPNPPSYGSYPHQADLPTPLTFYLHRNESDMVLDIVEFPCHDTSEGSQSSSAKKTNAYKTGIGLEEADGP</sequence>
<proteinExistence type="predicted"/>
<feature type="compositionally biased region" description="Acidic residues" evidence="1">
    <location>
        <begin position="213"/>
        <end position="222"/>
    </location>
</feature>
<protein>
    <submittedName>
        <fullName evidence="2">Uncharacterized protein</fullName>
    </submittedName>
</protein>
<organism evidence="2 3">
    <name type="scientific">Hermanssonia centrifuga</name>
    <dbReference type="NCBI Taxonomy" id="98765"/>
    <lineage>
        <taxon>Eukaryota</taxon>
        <taxon>Fungi</taxon>
        <taxon>Dikarya</taxon>
        <taxon>Basidiomycota</taxon>
        <taxon>Agaricomycotina</taxon>
        <taxon>Agaricomycetes</taxon>
        <taxon>Polyporales</taxon>
        <taxon>Meruliaceae</taxon>
        <taxon>Hermanssonia</taxon>
    </lineage>
</organism>
<gene>
    <name evidence="2" type="ORF">PHLCEN_2v7031</name>
</gene>
<feature type="compositionally biased region" description="Low complexity" evidence="1">
    <location>
        <begin position="203"/>
        <end position="212"/>
    </location>
</feature>
<feature type="compositionally biased region" description="Low complexity" evidence="1">
    <location>
        <begin position="223"/>
        <end position="233"/>
    </location>
</feature>
<reference evidence="2 3" key="1">
    <citation type="submission" date="2018-02" db="EMBL/GenBank/DDBJ databases">
        <title>Genome sequence of the basidiomycete white-rot fungus Phlebia centrifuga.</title>
        <authorList>
            <person name="Granchi Z."/>
            <person name="Peng M."/>
            <person name="de Vries R.P."/>
            <person name="Hilden K."/>
            <person name="Makela M.R."/>
            <person name="Grigoriev I."/>
            <person name="Riley R."/>
        </authorList>
    </citation>
    <scope>NUCLEOTIDE SEQUENCE [LARGE SCALE GENOMIC DNA]</scope>
    <source>
        <strain evidence="2 3">FBCC195</strain>
    </source>
</reference>
<evidence type="ECO:0000313" key="2">
    <source>
        <dbReference type="EMBL" id="PSR79506.1"/>
    </source>
</evidence>
<feature type="region of interest" description="Disordered" evidence="1">
    <location>
        <begin position="340"/>
        <end position="368"/>
    </location>
</feature>
<dbReference type="Proteomes" id="UP000186601">
    <property type="component" value="Unassembled WGS sequence"/>
</dbReference>
<feature type="non-terminal residue" evidence="2">
    <location>
        <position position="368"/>
    </location>
</feature>
<feature type="compositionally biased region" description="Polar residues" evidence="1">
    <location>
        <begin position="343"/>
        <end position="356"/>
    </location>
</feature>
<feature type="region of interest" description="Disordered" evidence="1">
    <location>
        <begin position="60"/>
        <end position="113"/>
    </location>
</feature>
<accession>A0A2R6NXV3</accession>
<evidence type="ECO:0000313" key="3">
    <source>
        <dbReference type="Proteomes" id="UP000186601"/>
    </source>
</evidence>
<dbReference type="AlphaFoldDB" id="A0A2R6NXV3"/>
<feature type="region of interest" description="Disordered" evidence="1">
    <location>
        <begin position="171"/>
        <end position="314"/>
    </location>
</feature>